<accession>A0A1F8CPW7</accession>
<sequence length="318" mass="34683">MEMEGQPGFGFIGQLFKKWRDFLTNPVDPGRKAFLEKSVQVAGAVALSSVISHIEQRQDGGNIPTIETNPNEVKDFETYASLCEAYRELGVENVPVDSIPKENTDLPETFLVGAAFTGLDKIIDHMREVNWKEECGENPNITKGVHGQDAIKALLNFSQNKVKILGVVQRILDDGTLISNLFYILDGDSQAVVIVNNPQTTSGPGGTTFLTNRPNALNKPKYTPVSSENLNQVTNQTREWLGQAVPNNGSCDSEKEKIPVTVPEKVPERNSDQQPVKISTPELSFSPGWTTALAALTTLLVAAGIKKAKSSNEQTFAS</sequence>
<dbReference type="Proteomes" id="UP000179241">
    <property type="component" value="Unassembled WGS sequence"/>
</dbReference>
<name>A0A1F8CPW7_9BACT</name>
<evidence type="ECO:0000313" key="1">
    <source>
        <dbReference type="EMBL" id="OGM78342.1"/>
    </source>
</evidence>
<reference evidence="1 2" key="1">
    <citation type="journal article" date="2016" name="Nat. Commun.">
        <title>Thousands of microbial genomes shed light on interconnected biogeochemical processes in an aquifer system.</title>
        <authorList>
            <person name="Anantharaman K."/>
            <person name="Brown C.T."/>
            <person name="Hug L.A."/>
            <person name="Sharon I."/>
            <person name="Castelle C.J."/>
            <person name="Probst A.J."/>
            <person name="Thomas B.C."/>
            <person name="Singh A."/>
            <person name="Wilkins M.J."/>
            <person name="Karaoz U."/>
            <person name="Brodie E.L."/>
            <person name="Williams K.H."/>
            <person name="Hubbard S.S."/>
            <person name="Banfield J.F."/>
        </authorList>
    </citation>
    <scope>NUCLEOTIDE SEQUENCE [LARGE SCALE GENOMIC DNA]</scope>
</reference>
<protein>
    <submittedName>
        <fullName evidence="1">Uncharacterized protein</fullName>
    </submittedName>
</protein>
<evidence type="ECO:0000313" key="2">
    <source>
        <dbReference type="Proteomes" id="UP000179241"/>
    </source>
</evidence>
<dbReference type="EMBL" id="MGHU01000002">
    <property type="protein sequence ID" value="OGM78342.1"/>
    <property type="molecule type" value="Genomic_DNA"/>
</dbReference>
<gene>
    <name evidence="1" type="ORF">A2188_01710</name>
</gene>
<comment type="caution">
    <text evidence="1">The sequence shown here is derived from an EMBL/GenBank/DDBJ whole genome shotgun (WGS) entry which is preliminary data.</text>
</comment>
<dbReference type="AlphaFoldDB" id="A0A1F8CPW7"/>
<proteinExistence type="predicted"/>
<organism evidence="1 2">
    <name type="scientific">Candidatus Woesebacteria bacterium RIFOXYA1_FULL_43_9</name>
    <dbReference type="NCBI Taxonomy" id="1802534"/>
    <lineage>
        <taxon>Bacteria</taxon>
        <taxon>Candidatus Woeseibacteriota</taxon>
    </lineage>
</organism>